<dbReference type="SUPFAM" id="SSF52317">
    <property type="entry name" value="Class I glutamine amidotransferase-like"/>
    <property type="match status" value="1"/>
</dbReference>
<reference evidence="2" key="1">
    <citation type="journal article" date="2012" name="PLoS ONE">
        <title>Gene sets for utilization of primary and secondary nutrition supplies in the distal gut of endangered iberian lynx.</title>
        <authorList>
            <person name="Alcaide M."/>
            <person name="Messina E."/>
            <person name="Richter M."/>
            <person name="Bargiela R."/>
            <person name="Peplies J."/>
            <person name="Huws S.A."/>
            <person name="Newbold C.J."/>
            <person name="Golyshin P.N."/>
            <person name="Simon M.A."/>
            <person name="Lopez G."/>
            <person name="Yakimov M.M."/>
            <person name="Ferrer M."/>
        </authorList>
    </citation>
    <scope>NUCLEOTIDE SEQUENCE</scope>
</reference>
<dbReference type="GO" id="GO:0008233">
    <property type="term" value="F:peptidase activity"/>
    <property type="evidence" value="ECO:0007669"/>
    <property type="project" value="UniProtKB-KW"/>
</dbReference>
<dbReference type="Gene3D" id="3.40.50.880">
    <property type="match status" value="1"/>
</dbReference>
<keyword evidence="2" id="KW-0645">Protease</keyword>
<gene>
    <name evidence="2" type="ORF">EVA_03101</name>
</gene>
<dbReference type="Pfam" id="PF01965">
    <property type="entry name" value="DJ-1_PfpI"/>
    <property type="match status" value="1"/>
</dbReference>
<dbReference type="GO" id="GO:0006508">
    <property type="term" value="P:proteolysis"/>
    <property type="evidence" value="ECO:0007669"/>
    <property type="project" value="UniProtKB-KW"/>
</dbReference>
<dbReference type="CDD" id="cd03135">
    <property type="entry name" value="GATase1_DJ-1"/>
    <property type="match status" value="1"/>
</dbReference>
<keyword evidence="2" id="KW-0378">Hydrolase</keyword>
<dbReference type="PANTHER" id="PTHR48094:SF12">
    <property type="entry name" value="PARKINSON DISEASE PROTEIN 7 HOMOLOG"/>
    <property type="match status" value="1"/>
</dbReference>
<evidence type="ECO:0000313" key="2">
    <source>
        <dbReference type="EMBL" id="EJX08789.1"/>
    </source>
</evidence>
<name>J9GML0_9ZZZZ</name>
<organism evidence="2">
    <name type="scientific">gut metagenome</name>
    <dbReference type="NCBI Taxonomy" id="749906"/>
    <lineage>
        <taxon>unclassified sequences</taxon>
        <taxon>metagenomes</taxon>
        <taxon>organismal metagenomes</taxon>
    </lineage>
</organism>
<dbReference type="InterPro" id="IPR006287">
    <property type="entry name" value="DJ-1"/>
</dbReference>
<dbReference type="PANTHER" id="PTHR48094">
    <property type="entry name" value="PROTEIN/NUCLEIC ACID DEGLYCASE DJ-1-RELATED"/>
    <property type="match status" value="1"/>
</dbReference>
<evidence type="ECO:0000259" key="1">
    <source>
        <dbReference type="Pfam" id="PF01965"/>
    </source>
</evidence>
<sequence length="194" mass="21330">MVYLFLADGFEEIEALGTIDILRRCGLMVQTLSVTGKRVVSSARGLEVKADSVFRKNHLVNCEALVIPGGLKGTESMMKNAVLRQSIASQYNQGACIAAICAGPMVLYSANILQFKHFTMYPGLQENMEKVFYHNEAFVVVHDNIITGCGPAATHLFAVTLARHLVNDLAIVDQVEREMCFTGYDPSMHCVLTI</sequence>
<feature type="domain" description="DJ-1/PfpI" evidence="1">
    <location>
        <begin position="2"/>
        <end position="162"/>
    </location>
</feature>
<dbReference type="EMBL" id="AMCI01000541">
    <property type="protein sequence ID" value="EJX08789.1"/>
    <property type="molecule type" value="Genomic_DNA"/>
</dbReference>
<dbReference type="InterPro" id="IPR002818">
    <property type="entry name" value="DJ-1/PfpI"/>
</dbReference>
<proteinExistence type="predicted"/>
<dbReference type="AlphaFoldDB" id="J9GML0"/>
<dbReference type="NCBIfam" id="TIGR01383">
    <property type="entry name" value="not_thiJ"/>
    <property type="match status" value="1"/>
</dbReference>
<dbReference type="GO" id="GO:0005737">
    <property type="term" value="C:cytoplasm"/>
    <property type="evidence" value="ECO:0007669"/>
    <property type="project" value="TreeGrafter"/>
</dbReference>
<dbReference type="InterPro" id="IPR029062">
    <property type="entry name" value="Class_I_gatase-like"/>
</dbReference>
<comment type="caution">
    <text evidence="2">The sequence shown here is derived from an EMBL/GenBank/DDBJ whole genome shotgun (WGS) entry which is preliminary data.</text>
</comment>
<protein>
    <submittedName>
        <fullName evidence="2">ThiJ family intracellular protease</fullName>
    </submittedName>
</protein>
<dbReference type="InterPro" id="IPR050325">
    <property type="entry name" value="Prot/Nucl_acid_deglycase"/>
</dbReference>
<accession>J9GML0</accession>